<dbReference type="InterPro" id="IPR011990">
    <property type="entry name" value="TPR-like_helical_dom_sf"/>
</dbReference>
<gene>
    <name evidence="4" type="ORF">SanaruYs_25980</name>
</gene>
<organism evidence="4 5">
    <name type="scientific">Chryseotalea sanaruensis</name>
    <dbReference type="NCBI Taxonomy" id="2482724"/>
    <lineage>
        <taxon>Bacteria</taxon>
        <taxon>Pseudomonadati</taxon>
        <taxon>Bacteroidota</taxon>
        <taxon>Cytophagia</taxon>
        <taxon>Cytophagales</taxon>
        <taxon>Chryseotaleaceae</taxon>
        <taxon>Chryseotalea</taxon>
    </lineage>
</organism>
<keyword evidence="2" id="KW-0812">Transmembrane</keyword>
<feature type="repeat" description="TPR" evidence="1">
    <location>
        <begin position="121"/>
        <end position="154"/>
    </location>
</feature>
<accession>A0A401UBT5</accession>
<evidence type="ECO:0000313" key="5">
    <source>
        <dbReference type="Proteomes" id="UP000288227"/>
    </source>
</evidence>
<keyword evidence="3" id="KW-0732">Signal</keyword>
<protein>
    <submittedName>
        <fullName evidence="4">Uncharacterized protein</fullName>
    </submittedName>
</protein>
<dbReference type="Gene3D" id="1.25.40.10">
    <property type="entry name" value="Tetratricopeptide repeat domain"/>
    <property type="match status" value="2"/>
</dbReference>
<dbReference type="RefSeq" id="WP_127122996.1">
    <property type="nucleotide sequence ID" value="NZ_BHXQ01000004.1"/>
</dbReference>
<dbReference type="SUPFAM" id="SSF48452">
    <property type="entry name" value="TPR-like"/>
    <property type="match status" value="1"/>
</dbReference>
<dbReference type="EMBL" id="BHXQ01000004">
    <property type="protein sequence ID" value="GCC52361.1"/>
    <property type="molecule type" value="Genomic_DNA"/>
</dbReference>
<keyword evidence="1" id="KW-0802">TPR repeat</keyword>
<evidence type="ECO:0000256" key="1">
    <source>
        <dbReference type="PROSITE-ProRule" id="PRU00339"/>
    </source>
</evidence>
<dbReference type="InterPro" id="IPR019734">
    <property type="entry name" value="TPR_rpt"/>
</dbReference>
<dbReference type="OrthoDB" id="982262at2"/>
<keyword evidence="5" id="KW-1185">Reference proteome</keyword>
<evidence type="ECO:0000256" key="2">
    <source>
        <dbReference type="SAM" id="Phobius"/>
    </source>
</evidence>
<dbReference type="Proteomes" id="UP000288227">
    <property type="component" value="Unassembled WGS sequence"/>
</dbReference>
<evidence type="ECO:0000313" key="4">
    <source>
        <dbReference type="EMBL" id="GCC52361.1"/>
    </source>
</evidence>
<reference evidence="4 5" key="1">
    <citation type="submission" date="2018-11" db="EMBL/GenBank/DDBJ databases">
        <title>Chryseotalea sanarue gen. nov., sp., nov., a member of the family Cytophagaceae, isolated from a brackish lake in Hamamatsu Japan.</title>
        <authorList>
            <person name="Maejima Y."/>
            <person name="Iino T."/>
            <person name="Muraguchi Y."/>
            <person name="Fukuda K."/>
            <person name="Ohkuma M."/>
            <person name="Moriuchi R."/>
            <person name="Dohra H."/>
            <person name="Kimbara K."/>
            <person name="Shintani M."/>
        </authorList>
    </citation>
    <scope>NUCLEOTIDE SEQUENCE [LARGE SCALE GENOMIC DNA]</scope>
    <source>
        <strain evidence="4 5">Ys</strain>
    </source>
</reference>
<proteinExistence type="predicted"/>
<comment type="caution">
    <text evidence="4">The sequence shown here is derived from an EMBL/GenBank/DDBJ whole genome shotgun (WGS) entry which is preliminary data.</text>
</comment>
<name>A0A401UBT5_9BACT</name>
<dbReference type="PROSITE" id="PS50005">
    <property type="entry name" value="TPR"/>
    <property type="match status" value="2"/>
</dbReference>
<evidence type="ECO:0000256" key="3">
    <source>
        <dbReference type="SAM" id="SignalP"/>
    </source>
</evidence>
<feature type="chain" id="PRO_5019201872" evidence="3">
    <location>
        <begin position="21"/>
        <end position="503"/>
    </location>
</feature>
<feature type="repeat" description="TPR" evidence="1">
    <location>
        <begin position="159"/>
        <end position="192"/>
    </location>
</feature>
<keyword evidence="2" id="KW-1133">Transmembrane helix</keyword>
<dbReference type="AlphaFoldDB" id="A0A401UBT5"/>
<dbReference type="SMART" id="SM00028">
    <property type="entry name" value="TPR"/>
    <property type="match status" value="3"/>
</dbReference>
<dbReference type="PANTHER" id="PTHR10098">
    <property type="entry name" value="RAPSYN-RELATED"/>
    <property type="match status" value="1"/>
</dbReference>
<sequence length="503" mass="58594">MKLRKWVGIALWIYSMSLYAQSDLPKNLTKQFENVPHDSIFIDQLNVIAFENLKTNSQSARQLSTYTQRQAQALKYTKGYARALAITGSTYWYEGVYEIAQSYYLAAARQYSSINDSVGVGQMYNNIGEVYKKLGQYDKSLEYQLLSLELKKSDLKSQQLTLYNIGEIYIGLKDYDKALDYLNRALDMAKLTNDKRVIAYCYWSYGIIRADKKKYTDAIGFYLLSEKLWAELGEKRSLIQTYQDFALAYQGLKKFERANEYLTKAQTLIIEIRAKDLQARNYLYRFKLDSAQQNFEKAINNLYQYNLLNDSLYRSSKSEQINKLQTIYEAENRERENEELRTETTLRNAEIRSQRIIIIAIGLGLFLSSILLIMVFFQRQRILNVNKQLNDKTEEVQTQSESLLKLNDDLQMLNKKLESIVEERTTQVMKQNQRLAEYTFINAHKLRSPVASILGLINLLPNASIEERELISKYLKDCGEDLDKIIREIGRNLEGAIVEKNQN</sequence>
<feature type="signal peptide" evidence="3">
    <location>
        <begin position="1"/>
        <end position="20"/>
    </location>
</feature>
<dbReference type="Pfam" id="PF13181">
    <property type="entry name" value="TPR_8"/>
    <property type="match status" value="1"/>
</dbReference>
<dbReference type="PROSITE" id="PS50293">
    <property type="entry name" value="TPR_REGION"/>
    <property type="match status" value="1"/>
</dbReference>
<dbReference type="Pfam" id="PF13424">
    <property type="entry name" value="TPR_12"/>
    <property type="match status" value="2"/>
</dbReference>
<keyword evidence="2" id="KW-0472">Membrane</keyword>
<feature type="transmembrane region" description="Helical" evidence="2">
    <location>
        <begin position="356"/>
        <end position="377"/>
    </location>
</feature>